<evidence type="ECO:0000256" key="1">
    <source>
        <dbReference type="ARBA" id="ARBA00005614"/>
    </source>
</evidence>
<evidence type="ECO:0000313" key="8">
    <source>
        <dbReference type="EMBL" id="KXA11213.1"/>
    </source>
</evidence>
<proteinExistence type="inferred from homology"/>
<dbReference type="PROSITE" id="PS00150">
    <property type="entry name" value="ACYLPHOSPHATASE_1"/>
    <property type="match status" value="1"/>
</dbReference>
<accession>A0A133N4U1</accession>
<evidence type="ECO:0000256" key="4">
    <source>
        <dbReference type="ARBA" id="ARBA00047645"/>
    </source>
</evidence>
<dbReference type="PANTHER" id="PTHR47268:SF4">
    <property type="entry name" value="ACYLPHOSPHATASE"/>
    <property type="match status" value="1"/>
</dbReference>
<sequence length="92" mass="10509">MFTVIRKEFLVSGRVQGVGFRFFCKYQASLLSLTGYAENLDDGQVLIEVQGDESSIRKFKTKILNGNGFSRVISIDEKDLTVDTREKRFSTY</sequence>
<dbReference type="EMBL" id="LRPU01000088">
    <property type="protein sequence ID" value="KXA11213.1"/>
    <property type="molecule type" value="Genomic_DNA"/>
</dbReference>
<dbReference type="Proteomes" id="UP000070646">
    <property type="component" value="Unassembled WGS sequence"/>
</dbReference>
<dbReference type="AlphaFoldDB" id="A0A133N4U1"/>
<feature type="active site" evidence="5">
    <location>
        <position position="21"/>
    </location>
</feature>
<dbReference type="InterPro" id="IPR017968">
    <property type="entry name" value="Acylphosphatase_CS"/>
</dbReference>
<name>A0A133N4U1_CLOPF</name>
<comment type="caution">
    <text evidence="8">The sequence shown here is derived from an EMBL/GenBank/DDBJ whole genome shotgun (WGS) entry which is preliminary data.</text>
</comment>
<evidence type="ECO:0000256" key="5">
    <source>
        <dbReference type="PROSITE-ProRule" id="PRU00520"/>
    </source>
</evidence>
<dbReference type="EC" id="3.6.1.7" evidence="2 5"/>
<reference evidence="8 9" key="1">
    <citation type="submission" date="2016-01" db="EMBL/GenBank/DDBJ databases">
        <authorList>
            <person name="Oliw E.H."/>
        </authorList>
    </citation>
    <scope>NUCLEOTIDE SEQUENCE [LARGE SCALE GENOMIC DNA]</scope>
    <source>
        <strain evidence="8 9">MJR7757A</strain>
    </source>
</reference>
<dbReference type="GO" id="GO:0003998">
    <property type="term" value="F:acylphosphatase activity"/>
    <property type="evidence" value="ECO:0007669"/>
    <property type="project" value="UniProtKB-EC"/>
</dbReference>
<gene>
    <name evidence="8" type="ORF">HMPREF3222_01837</name>
</gene>
<dbReference type="SUPFAM" id="SSF54975">
    <property type="entry name" value="Acylphosphatase/BLUF domain-like"/>
    <property type="match status" value="1"/>
</dbReference>
<evidence type="ECO:0000256" key="3">
    <source>
        <dbReference type="ARBA" id="ARBA00015991"/>
    </source>
</evidence>
<protein>
    <recommendedName>
        <fullName evidence="3 5">acylphosphatase</fullName>
        <ecNumber evidence="2 5">3.6.1.7</ecNumber>
    </recommendedName>
</protein>
<dbReference type="Pfam" id="PF00708">
    <property type="entry name" value="Acylphosphatase"/>
    <property type="match status" value="1"/>
</dbReference>
<feature type="domain" description="Acylphosphatase-like" evidence="7">
    <location>
        <begin position="6"/>
        <end position="92"/>
    </location>
</feature>
<keyword evidence="5" id="KW-0378">Hydrolase</keyword>
<dbReference type="InterPro" id="IPR020456">
    <property type="entry name" value="Acylphosphatase"/>
</dbReference>
<dbReference type="InterPro" id="IPR001792">
    <property type="entry name" value="Acylphosphatase-like_dom"/>
</dbReference>
<feature type="active site" evidence="5">
    <location>
        <position position="39"/>
    </location>
</feature>
<evidence type="ECO:0000259" key="7">
    <source>
        <dbReference type="PROSITE" id="PS51160"/>
    </source>
</evidence>
<dbReference type="Gene3D" id="3.30.70.100">
    <property type="match status" value="1"/>
</dbReference>
<comment type="catalytic activity">
    <reaction evidence="4 5">
        <text>an acyl phosphate + H2O = a carboxylate + phosphate + H(+)</text>
        <dbReference type="Rhea" id="RHEA:14965"/>
        <dbReference type="ChEBI" id="CHEBI:15377"/>
        <dbReference type="ChEBI" id="CHEBI:15378"/>
        <dbReference type="ChEBI" id="CHEBI:29067"/>
        <dbReference type="ChEBI" id="CHEBI:43474"/>
        <dbReference type="ChEBI" id="CHEBI:59918"/>
        <dbReference type="EC" id="3.6.1.7"/>
    </reaction>
</comment>
<dbReference type="InterPro" id="IPR036046">
    <property type="entry name" value="Acylphosphatase-like_dom_sf"/>
</dbReference>
<dbReference type="PATRIC" id="fig|1502.174.peg.1851"/>
<organism evidence="8 9">
    <name type="scientific">Clostridium perfringens</name>
    <dbReference type="NCBI Taxonomy" id="1502"/>
    <lineage>
        <taxon>Bacteria</taxon>
        <taxon>Bacillati</taxon>
        <taxon>Bacillota</taxon>
        <taxon>Clostridia</taxon>
        <taxon>Eubacteriales</taxon>
        <taxon>Clostridiaceae</taxon>
        <taxon>Clostridium</taxon>
    </lineage>
</organism>
<comment type="similarity">
    <text evidence="1 6">Belongs to the acylphosphatase family.</text>
</comment>
<evidence type="ECO:0000256" key="6">
    <source>
        <dbReference type="RuleBase" id="RU004168"/>
    </source>
</evidence>
<dbReference type="PROSITE" id="PS51160">
    <property type="entry name" value="ACYLPHOSPHATASE_3"/>
    <property type="match status" value="1"/>
</dbReference>
<evidence type="ECO:0000313" key="9">
    <source>
        <dbReference type="Proteomes" id="UP000070646"/>
    </source>
</evidence>
<dbReference type="PANTHER" id="PTHR47268">
    <property type="entry name" value="ACYLPHOSPHATASE"/>
    <property type="match status" value="1"/>
</dbReference>
<evidence type="ECO:0000256" key="2">
    <source>
        <dbReference type="ARBA" id="ARBA00012150"/>
    </source>
</evidence>